<sequence>MTIDSLQTTFYGKPIRNFRPGDAVDALGSHTYRLAVDYDDEFDLVTLLDQFLAKADLQRVEALVLGMWMEAYESSIQPVLDRLIERRAELPALRALFCGDMTYEECEISWIIQGSYKPLLDAFPALEVLRIRGSSGLEIAPFEHAALKQLAIECGGLPSAIVANLAQSRMPALEWLELWLGSENYGFDGDVQTYAVLLQALDASRLRYLGLRDSEITDELAVYLAAQPWLGQLDTLDLSLGTLGDAGAEALYDSDGVRQLKRLDISHHYVSAEWLKLLRAMPITLVADDPQEADDEDRYVAVGE</sequence>
<comment type="caution">
    <text evidence="1">The sequence shown here is derived from an EMBL/GenBank/DDBJ whole genome shotgun (WGS) entry which is preliminary data.</text>
</comment>
<dbReference type="EMBL" id="JARRAF010000053">
    <property type="protein sequence ID" value="MDK2126818.1"/>
    <property type="molecule type" value="Genomic_DNA"/>
</dbReference>
<evidence type="ECO:0000313" key="1">
    <source>
        <dbReference type="EMBL" id="MDK2126818.1"/>
    </source>
</evidence>
<name>A0ABT7E632_9NEIS</name>
<dbReference type="InterPro" id="IPR047722">
    <property type="entry name" value="STM4015-like"/>
</dbReference>
<accession>A0ABT7E632</accession>
<dbReference type="RefSeq" id="WP_284103140.1">
    <property type="nucleotide sequence ID" value="NZ_JARRAF010000053.1"/>
</dbReference>
<dbReference type="NCBIfam" id="NF038076">
    <property type="entry name" value="fam_STM4015"/>
    <property type="match status" value="1"/>
</dbReference>
<reference evidence="1" key="1">
    <citation type="submission" date="2023-03" db="EMBL/GenBank/DDBJ databases">
        <title>Chitinimonas shenzhenensis gen. nov., sp. nov., a novel member of family Burkholderiaceae isolated from activated sludge collected in Shen Zhen, China.</title>
        <authorList>
            <person name="Wang X."/>
        </authorList>
    </citation>
    <scope>NUCLEOTIDE SEQUENCE</scope>
    <source>
        <strain evidence="1">DQS-5</strain>
    </source>
</reference>
<organism evidence="1 2">
    <name type="scientific">Parachitinimonas caeni</name>
    <dbReference type="NCBI Taxonomy" id="3031301"/>
    <lineage>
        <taxon>Bacteria</taxon>
        <taxon>Pseudomonadati</taxon>
        <taxon>Pseudomonadota</taxon>
        <taxon>Betaproteobacteria</taxon>
        <taxon>Neisseriales</taxon>
        <taxon>Chitinibacteraceae</taxon>
        <taxon>Parachitinimonas</taxon>
    </lineage>
</organism>
<gene>
    <name evidence="1" type="ORF">PZA18_22490</name>
</gene>
<dbReference type="InterPro" id="IPR032675">
    <property type="entry name" value="LRR_dom_sf"/>
</dbReference>
<proteinExistence type="predicted"/>
<keyword evidence="2" id="KW-1185">Reference proteome</keyword>
<dbReference type="Gene3D" id="3.80.10.10">
    <property type="entry name" value="Ribonuclease Inhibitor"/>
    <property type="match status" value="1"/>
</dbReference>
<dbReference type="SUPFAM" id="SSF52047">
    <property type="entry name" value="RNI-like"/>
    <property type="match status" value="1"/>
</dbReference>
<dbReference type="Proteomes" id="UP001172778">
    <property type="component" value="Unassembled WGS sequence"/>
</dbReference>
<evidence type="ECO:0000313" key="2">
    <source>
        <dbReference type="Proteomes" id="UP001172778"/>
    </source>
</evidence>
<protein>
    <submittedName>
        <fullName evidence="1">STM4015 family protein</fullName>
    </submittedName>
</protein>